<comment type="caution">
    <text evidence="2">The sequence shown here is derived from an EMBL/GenBank/DDBJ whole genome shotgun (WGS) entry which is preliminary data.</text>
</comment>
<proteinExistence type="predicted"/>
<evidence type="ECO:0000313" key="3">
    <source>
        <dbReference type="Proteomes" id="UP001595721"/>
    </source>
</evidence>
<keyword evidence="1" id="KW-0812">Transmembrane</keyword>
<keyword evidence="1" id="KW-1133">Transmembrane helix</keyword>
<evidence type="ECO:0000256" key="1">
    <source>
        <dbReference type="SAM" id="Phobius"/>
    </source>
</evidence>
<reference evidence="3" key="1">
    <citation type="journal article" date="2019" name="Int. J. Syst. Evol. Microbiol.">
        <title>The Global Catalogue of Microorganisms (GCM) 10K type strain sequencing project: providing services to taxonomists for standard genome sequencing and annotation.</title>
        <authorList>
            <consortium name="The Broad Institute Genomics Platform"/>
            <consortium name="The Broad Institute Genome Sequencing Center for Infectious Disease"/>
            <person name="Wu L."/>
            <person name="Ma J."/>
        </authorList>
    </citation>
    <scope>NUCLEOTIDE SEQUENCE [LARGE SCALE GENOMIC DNA]</scope>
    <source>
        <strain evidence="3">KCTC 42899</strain>
    </source>
</reference>
<evidence type="ECO:0000313" key="2">
    <source>
        <dbReference type="EMBL" id="MFC3526621.1"/>
    </source>
</evidence>
<accession>A0ABV7R310</accession>
<gene>
    <name evidence="2" type="ORF">ACFOMH_00445</name>
</gene>
<protein>
    <submittedName>
        <fullName evidence="2">Uncharacterized protein</fullName>
    </submittedName>
</protein>
<organism evidence="2 3">
    <name type="scientific">Paracoccus mangrovi</name>
    <dbReference type="NCBI Taxonomy" id="1715645"/>
    <lineage>
        <taxon>Bacteria</taxon>
        <taxon>Pseudomonadati</taxon>
        <taxon>Pseudomonadota</taxon>
        <taxon>Alphaproteobacteria</taxon>
        <taxon>Rhodobacterales</taxon>
        <taxon>Paracoccaceae</taxon>
        <taxon>Paracoccus</taxon>
    </lineage>
</organism>
<sequence length="239" mass="26736">MMLPVLFLILYMLPLLLTALLAVLLYRLIFRGRRWGMAISVALALAASCVQPVLDRIALWRDLDRYAADEIRPDRLILPPGRLLHLQEGNHAGVTCDAECPFDTLSFVTGSTELELRDAVDWPLNLWDMLPEADPAEPFPYRYAFVSVSTTSYAGMLGLTDLYRKPDWPDIGVSKGVHMLVEIPQDGVLDLTQAPVHFRRFNLQADLAMAPFWGIVSSSTIWPEVGTIFADLAAVTRPQ</sequence>
<keyword evidence="1" id="KW-0472">Membrane</keyword>
<keyword evidence="3" id="KW-1185">Reference proteome</keyword>
<name>A0ABV7R310_9RHOB</name>
<feature type="transmembrane region" description="Helical" evidence="1">
    <location>
        <begin position="6"/>
        <end position="28"/>
    </location>
</feature>
<dbReference type="Proteomes" id="UP001595721">
    <property type="component" value="Unassembled WGS sequence"/>
</dbReference>
<dbReference type="EMBL" id="JBHRXJ010000001">
    <property type="protein sequence ID" value="MFC3526621.1"/>
    <property type="molecule type" value="Genomic_DNA"/>
</dbReference>
<dbReference type="RefSeq" id="WP_377741904.1">
    <property type="nucleotide sequence ID" value="NZ_JBHRXJ010000001.1"/>
</dbReference>